<dbReference type="EMBL" id="ABCK01000032">
    <property type="protein sequence ID" value="EDM25301.1"/>
    <property type="molecule type" value="Genomic_DNA"/>
</dbReference>
<dbReference type="Pfam" id="PF06293">
    <property type="entry name" value="Kdo"/>
    <property type="match status" value="1"/>
</dbReference>
<reference evidence="1 2" key="1">
    <citation type="journal article" date="2010" name="J. Bacteriol.">
        <title>Genome sequence of Lentisphaera araneosa HTCC2155T, the type species of the order Lentisphaerales in the phylum Lentisphaerae.</title>
        <authorList>
            <person name="Thrash J.C."/>
            <person name="Cho J.C."/>
            <person name="Vergin K.L."/>
            <person name="Morris R.M."/>
            <person name="Giovannoni S.J."/>
        </authorList>
    </citation>
    <scope>NUCLEOTIDE SEQUENCE [LARGE SCALE GENOMIC DNA]</scope>
    <source>
        <strain evidence="1 2">HTCC2155</strain>
    </source>
</reference>
<protein>
    <submittedName>
        <fullName evidence="1">Lipopolysaccharide kinase</fullName>
    </submittedName>
</protein>
<dbReference type="GO" id="GO:0016301">
    <property type="term" value="F:kinase activity"/>
    <property type="evidence" value="ECO:0007669"/>
    <property type="project" value="UniProtKB-KW"/>
</dbReference>
<comment type="caution">
    <text evidence="1">The sequence shown here is derived from an EMBL/GenBank/DDBJ whole genome shotgun (WGS) entry which is preliminary data.</text>
</comment>
<dbReference type="AlphaFoldDB" id="A6DSP8"/>
<evidence type="ECO:0000313" key="2">
    <source>
        <dbReference type="Proteomes" id="UP000004947"/>
    </source>
</evidence>
<dbReference type="SUPFAM" id="SSF56112">
    <property type="entry name" value="Protein kinase-like (PK-like)"/>
    <property type="match status" value="1"/>
</dbReference>
<dbReference type="PIRSF" id="PIRSF026326">
    <property type="entry name" value="InaA"/>
    <property type="match status" value="1"/>
</dbReference>
<keyword evidence="1" id="KW-0808">Transferase</keyword>
<dbReference type="Proteomes" id="UP000004947">
    <property type="component" value="Unassembled WGS sequence"/>
</dbReference>
<organism evidence="1 2">
    <name type="scientific">Lentisphaera araneosa HTCC2155</name>
    <dbReference type="NCBI Taxonomy" id="313628"/>
    <lineage>
        <taxon>Bacteria</taxon>
        <taxon>Pseudomonadati</taxon>
        <taxon>Lentisphaerota</taxon>
        <taxon>Lentisphaeria</taxon>
        <taxon>Lentisphaerales</taxon>
        <taxon>Lentisphaeraceae</taxon>
        <taxon>Lentisphaera</taxon>
    </lineage>
</organism>
<dbReference type="STRING" id="313628.LNTAR_03449"/>
<gene>
    <name evidence="1" type="ORF">LNTAR_03449</name>
</gene>
<accession>A6DSP8</accession>
<dbReference type="InterPro" id="IPR027023">
    <property type="entry name" value="Put_LipoPS_kinase_InaA"/>
</dbReference>
<keyword evidence="2" id="KW-1185">Reference proteome</keyword>
<dbReference type="eggNOG" id="COG0515">
    <property type="taxonomic scope" value="Bacteria"/>
</dbReference>
<sequence length="218" mass="25675">MDIPAVEEPNKRRGGWSGVYIYDHTNSDGTLERFFIKRQENHYKKTLLNPIKGRLTFDLEFINIKKFQERNVPVVEAVFFEQRKFKGKDQAILITKDLKGYTPLRDLLKTFPKSEYEALLTISGKLIRQMHDANLVHRCLHPKHLFLKKANDSYEGSFIDLEKVREASFNSRSKRDDLRRLLKMKKIDRTALITPLVKGYLKDTEDHKSLENYLIHNP</sequence>
<keyword evidence="1" id="KW-0418">Kinase</keyword>
<evidence type="ECO:0000313" key="1">
    <source>
        <dbReference type="EMBL" id="EDM25301.1"/>
    </source>
</evidence>
<dbReference type="InterPro" id="IPR011009">
    <property type="entry name" value="Kinase-like_dom_sf"/>
</dbReference>
<proteinExistence type="predicted"/>
<name>A6DSP8_9BACT</name>